<evidence type="ECO:0000313" key="6">
    <source>
        <dbReference type="EMBL" id="MFC4905072.1"/>
    </source>
</evidence>
<keyword evidence="4" id="KW-0804">Transcription</keyword>
<name>A0ABV9TLV8_9MICC</name>
<dbReference type="InterPro" id="IPR036388">
    <property type="entry name" value="WH-like_DNA-bd_sf"/>
</dbReference>
<accession>A0ABV9TLV8</accession>
<comment type="similarity">
    <text evidence="1">Belongs to the LysR transcriptional regulatory family.</text>
</comment>
<evidence type="ECO:0000256" key="2">
    <source>
        <dbReference type="ARBA" id="ARBA00023015"/>
    </source>
</evidence>
<dbReference type="InterPro" id="IPR005119">
    <property type="entry name" value="LysR_subst-bd"/>
</dbReference>
<dbReference type="EMBL" id="JBHSIW010000024">
    <property type="protein sequence ID" value="MFC4905072.1"/>
    <property type="molecule type" value="Genomic_DNA"/>
</dbReference>
<dbReference type="InterPro" id="IPR036390">
    <property type="entry name" value="WH_DNA-bd_sf"/>
</dbReference>
<evidence type="ECO:0000313" key="7">
    <source>
        <dbReference type="Proteomes" id="UP001595797"/>
    </source>
</evidence>
<dbReference type="SUPFAM" id="SSF53850">
    <property type="entry name" value="Periplasmic binding protein-like II"/>
    <property type="match status" value="1"/>
</dbReference>
<sequence>MFDRELLRSLRAVVELGTVTAAAEHLRYTPSAVSQQLARLHRETGIELLVRRGRYLRPTPAARILAAAATEMDTVDARTRARLEELQGTPAGRVTMAGFPTACRGLVAPLVAHLAAHHPGISLVVHESYPEDGVDKTLHGEVDLAVVHEWEQLPLTIPAVLSTAVLGVDEVDLIVPSGHPATRWETVTVADLPGERWITDTTGIYARWLQQSLEAARVPYEMAGLVNEHETQIQLTAHHLGLSLVPRLGRPPLPEGVEAVALSDRVPRRRLLRVEREDTIDRPALTLVRQALDRQAHSILEAMSPDSP</sequence>
<evidence type="ECO:0000256" key="3">
    <source>
        <dbReference type="ARBA" id="ARBA00023125"/>
    </source>
</evidence>
<feature type="domain" description="HTH lysR-type" evidence="5">
    <location>
        <begin position="2"/>
        <end position="59"/>
    </location>
</feature>
<dbReference type="SUPFAM" id="SSF46785">
    <property type="entry name" value="Winged helix' DNA-binding domain"/>
    <property type="match status" value="1"/>
</dbReference>
<comment type="caution">
    <text evidence="6">The sequence shown here is derived from an EMBL/GenBank/DDBJ whole genome shotgun (WGS) entry which is preliminary data.</text>
</comment>
<evidence type="ECO:0000256" key="4">
    <source>
        <dbReference type="ARBA" id="ARBA00023163"/>
    </source>
</evidence>
<protein>
    <submittedName>
        <fullName evidence="6">LysR family transcriptional regulator</fullName>
    </submittedName>
</protein>
<dbReference type="Pfam" id="PF00126">
    <property type="entry name" value="HTH_1"/>
    <property type="match status" value="1"/>
</dbReference>
<keyword evidence="2" id="KW-0805">Transcription regulation</keyword>
<dbReference type="Gene3D" id="3.40.190.10">
    <property type="entry name" value="Periplasmic binding protein-like II"/>
    <property type="match status" value="2"/>
</dbReference>
<dbReference type="RefSeq" id="WP_277551318.1">
    <property type="nucleotide sequence ID" value="NZ_JARAMH010000008.1"/>
</dbReference>
<dbReference type="Pfam" id="PF03466">
    <property type="entry name" value="LysR_substrate"/>
    <property type="match status" value="1"/>
</dbReference>
<keyword evidence="3" id="KW-0238">DNA-binding</keyword>
<dbReference type="InterPro" id="IPR000847">
    <property type="entry name" value="LysR_HTH_N"/>
</dbReference>
<evidence type="ECO:0000259" key="5">
    <source>
        <dbReference type="PROSITE" id="PS50931"/>
    </source>
</evidence>
<evidence type="ECO:0000256" key="1">
    <source>
        <dbReference type="ARBA" id="ARBA00009437"/>
    </source>
</evidence>
<dbReference type="PROSITE" id="PS50931">
    <property type="entry name" value="HTH_LYSR"/>
    <property type="match status" value="1"/>
</dbReference>
<dbReference type="PANTHER" id="PTHR30346:SF29">
    <property type="entry name" value="LYSR SUBSTRATE-BINDING"/>
    <property type="match status" value="1"/>
</dbReference>
<dbReference type="Proteomes" id="UP001595797">
    <property type="component" value="Unassembled WGS sequence"/>
</dbReference>
<keyword evidence="7" id="KW-1185">Reference proteome</keyword>
<proteinExistence type="inferred from homology"/>
<dbReference type="Gene3D" id="1.10.10.10">
    <property type="entry name" value="Winged helix-like DNA-binding domain superfamily/Winged helix DNA-binding domain"/>
    <property type="match status" value="1"/>
</dbReference>
<gene>
    <name evidence="6" type="ORF">ACFPCS_15995</name>
</gene>
<reference evidence="7" key="1">
    <citation type="journal article" date="2019" name="Int. J. Syst. Evol. Microbiol.">
        <title>The Global Catalogue of Microorganisms (GCM) 10K type strain sequencing project: providing services to taxonomists for standard genome sequencing and annotation.</title>
        <authorList>
            <consortium name="The Broad Institute Genomics Platform"/>
            <consortium name="The Broad Institute Genome Sequencing Center for Infectious Disease"/>
            <person name="Wu L."/>
            <person name="Ma J."/>
        </authorList>
    </citation>
    <scope>NUCLEOTIDE SEQUENCE [LARGE SCALE GENOMIC DNA]</scope>
    <source>
        <strain evidence="7">CGMCC 4.6946</strain>
    </source>
</reference>
<organism evidence="6 7">
    <name type="scientific">Kocuria oceani</name>
    <dbReference type="NCBI Taxonomy" id="988827"/>
    <lineage>
        <taxon>Bacteria</taxon>
        <taxon>Bacillati</taxon>
        <taxon>Actinomycetota</taxon>
        <taxon>Actinomycetes</taxon>
        <taxon>Micrococcales</taxon>
        <taxon>Micrococcaceae</taxon>
        <taxon>Kocuria</taxon>
    </lineage>
</organism>
<dbReference type="PANTHER" id="PTHR30346">
    <property type="entry name" value="TRANSCRIPTIONAL DUAL REGULATOR HCAR-RELATED"/>
    <property type="match status" value="1"/>
</dbReference>